<gene>
    <name evidence="2" type="ORF">Pcinc_021577</name>
</gene>
<proteinExistence type="predicted"/>
<name>A0AAE1FH43_PETCI</name>
<accession>A0AAE1FH43</accession>
<evidence type="ECO:0000313" key="2">
    <source>
        <dbReference type="EMBL" id="KAK3873401.1"/>
    </source>
</evidence>
<protein>
    <submittedName>
        <fullName evidence="2">Uncharacterized protein</fullName>
    </submittedName>
</protein>
<feature type="region of interest" description="Disordered" evidence="1">
    <location>
        <begin position="1"/>
        <end position="24"/>
    </location>
</feature>
<comment type="caution">
    <text evidence="2">The sequence shown here is derived from an EMBL/GenBank/DDBJ whole genome shotgun (WGS) entry which is preliminary data.</text>
</comment>
<dbReference type="Proteomes" id="UP001286313">
    <property type="component" value="Unassembled WGS sequence"/>
</dbReference>
<dbReference type="AlphaFoldDB" id="A0AAE1FH43"/>
<evidence type="ECO:0000256" key="1">
    <source>
        <dbReference type="SAM" id="MobiDB-lite"/>
    </source>
</evidence>
<dbReference type="EMBL" id="JAWQEG010002226">
    <property type="protein sequence ID" value="KAK3873401.1"/>
    <property type="molecule type" value="Genomic_DNA"/>
</dbReference>
<reference evidence="2" key="1">
    <citation type="submission" date="2023-10" db="EMBL/GenBank/DDBJ databases">
        <title>Genome assemblies of two species of porcelain crab, Petrolisthes cinctipes and Petrolisthes manimaculis (Anomura: Porcellanidae).</title>
        <authorList>
            <person name="Angst P."/>
        </authorList>
    </citation>
    <scope>NUCLEOTIDE SEQUENCE</scope>
    <source>
        <strain evidence="2">PB745_01</strain>
        <tissue evidence="2">Gill</tissue>
    </source>
</reference>
<organism evidence="2 3">
    <name type="scientific">Petrolisthes cinctipes</name>
    <name type="common">Flat porcelain crab</name>
    <dbReference type="NCBI Taxonomy" id="88211"/>
    <lineage>
        <taxon>Eukaryota</taxon>
        <taxon>Metazoa</taxon>
        <taxon>Ecdysozoa</taxon>
        <taxon>Arthropoda</taxon>
        <taxon>Crustacea</taxon>
        <taxon>Multicrustacea</taxon>
        <taxon>Malacostraca</taxon>
        <taxon>Eumalacostraca</taxon>
        <taxon>Eucarida</taxon>
        <taxon>Decapoda</taxon>
        <taxon>Pleocyemata</taxon>
        <taxon>Anomura</taxon>
        <taxon>Galatheoidea</taxon>
        <taxon>Porcellanidae</taxon>
        <taxon>Petrolisthes</taxon>
    </lineage>
</organism>
<keyword evidence="3" id="KW-1185">Reference proteome</keyword>
<feature type="compositionally biased region" description="Low complexity" evidence="1">
    <location>
        <begin position="13"/>
        <end position="23"/>
    </location>
</feature>
<evidence type="ECO:0000313" key="3">
    <source>
        <dbReference type="Proteomes" id="UP001286313"/>
    </source>
</evidence>
<sequence length="100" mass="10711">MWCDGRGRHPSLTTTTTTTTTTTIPSEEVAATGSEISPKKAGVYCTTFTANVSMLNSYPPDCDQNIFSGIVLVLRQIGLHTRLVIGHTGNGKGKLYPVIL</sequence>